<dbReference type="InterPro" id="IPR001469">
    <property type="entry name" value="ATP_synth_F1_dsu/esu"/>
</dbReference>
<evidence type="ECO:0000256" key="15">
    <source>
        <dbReference type="RuleBase" id="RU003656"/>
    </source>
</evidence>
<reference evidence="19" key="1">
    <citation type="submission" date="2017-01" db="EMBL/GenBank/DDBJ databases">
        <authorList>
            <person name="Varghese N."/>
            <person name="Submissions S."/>
        </authorList>
    </citation>
    <scope>NUCLEOTIDE SEQUENCE [LARGE SCALE GENOMIC DNA]</scope>
    <source>
        <strain evidence="19">DSM 45196</strain>
    </source>
</reference>
<evidence type="ECO:0000256" key="3">
    <source>
        <dbReference type="ARBA" id="ARBA00005712"/>
    </source>
</evidence>
<dbReference type="PANTHER" id="PTHR13822:SF10">
    <property type="entry name" value="ATP SYNTHASE EPSILON CHAIN, CHLOROPLASTIC"/>
    <property type="match status" value="1"/>
</dbReference>
<feature type="domain" description="ATP synthase F1 complex delta/epsilon subunit N-terminal" evidence="17">
    <location>
        <begin position="4"/>
        <end position="82"/>
    </location>
</feature>
<evidence type="ECO:0000256" key="5">
    <source>
        <dbReference type="ARBA" id="ARBA00022448"/>
    </source>
</evidence>
<evidence type="ECO:0000256" key="6">
    <source>
        <dbReference type="ARBA" id="ARBA00022475"/>
    </source>
</evidence>
<evidence type="ECO:0000313" key="19">
    <source>
        <dbReference type="Proteomes" id="UP000186795"/>
    </source>
</evidence>
<dbReference type="SUPFAM" id="SSF46604">
    <property type="entry name" value="Epsilon subunit of F1F0-ATP synthase C-terminal domain"/>
    <property type="match status" value="1"/>
</dbReference>
<evidence type="ECO:0000256" key="11">
    <source>
        <dbReference type="ARBA" id="ARBA00023310"/>
    </source>
</evidence>
<dbReference type="AlphaFoldDB" id="A0A1N7JMN3"/>
<evidence type="ECO:0000256" key="7">
    <source>
        <dbReference type="ARBA" id="ARBA00022781"/>
    </source>
</evidence>
<evidence type="ECO:0000256" key="9">
    <source>
        <dbReference type="ARBA" id="ARBA00023136"/>
    </source>
</evidence>
<dbReference type="Gene3D" id="2.60.15.10">
    <property type="entry name" value="F0F1 ATP synthase delta/epsilon subunit, N-terminal"/>
    <property type="match status" value="1"/>
</dbReference>
<dbReference type="NCBIfam" id="TIGR01216">
    <property type="entry name" value="ATP_synt_epsi"/>
    <property type="match status" value="1"/>
</dbReference>
<protein>
    <recommendedName>
        <fullName evidence="4 14">ATP synthase epsilon chain</fullName>
    </recommendedName>
    <alternativeName>
        <fullName evidence="13 14">ATP synthase F1 sector epsilon subunit</fullName>
    </alternativeName>
    <alternativeName>
        <fullName evidence="12 14">F-ATPase epsilon subunit</fullName>
    </alternativeName>
</protein>
<accession>A0A1N7JMN3</accession>
<comment type="function">
    <text evidence="1 14">Produces ATP from ADP in the presence of a proton gradient across the membrane.</text>
</comment>
<dbReference type="Pfam" id="PF00401">
    <property type="entry name" value="ATP-synt_DE"/>
    <property type="match status" value="1"/>
</dbReference>
<evidence type="ECO:0000313" key="18">
    <source>
        <dbReference type="EMBL" id="SIS50575.1"/>
    </source>
</evidence>
<evidence type="ECO:0000256" key="2">
    <source>
        <dbReference type="ARBA" id="ARBA00004202"/>
    </source>
</evidence>
<keyword evidence="6 14" id="KW-1003">Cell membrane</keyword>
<evidence type="ECO:0000259" key="17">
    <source>
        <dbReference type="Pfam" id="PF02823"/>
    </source>
</evidence>
<organism evidence="18 19">
    <name type="scientific">Kroppenstedtia eburnea</name>
    <dbReference type="NCBI Taxonomy" id="714067"/>
    <lineage>
        <taxon>Bacteria</taxon>
        <taxon>Bacillati</taxon>
        <taxon>Bacillota</taxon>
        <taxon>Bacilli</taxon>
        <taxon>Bacillales</taxon>
        <taxon>Thermoactinomycetaceae</taxon>
        <taxon>Kroppenstedtia</taxon>
    </lineage>
</organism>
<dbReference type="InterPro" id="IPR020547">
    <property type="entry name" value="ATP_synth_F1_esu_C"/>
</dbReference>
<evidence type="ECO:0000256" key="4">
    <source>
        <dbReference type="ARBA" id="ARBA00014480"/>
    </source>
</evidence>
<dbReference type="InterPro" id="IPR036771">
    <property type="entry name" value="ATPsynth_dsu/esu_N"/>
</dbReference>
<keyword evidence="19" id="KW-1185">Reference proteome</keyword>
<feature type="domain" description="ATP synthase epsilon subunit C-terminal" evidence="16">
    <location>
        <begin position="87"/>
        <end position="130"/>
    </location>
</feature>
<dbReference type="SUPFAM" id="SSF51344">
    <property type="entry name" value="Epsilon subunit of F1F0-ATP synthase N-terminal domain"/>
    <property type="match status" value="1"/>
</dbReference>
<dbReference type="EMBL" id="FTOD01000002">
    <property type="protein sequence ID" value="SIS50575.1"/>
    <property type="molecule type" value="Genomic_DNA"/>
</dbReference>
<keyword evidence="11 14" id="KW-0066">ATP synthesis</keyword>
<name>A0A1N7JMN3_9BACL</name>
<dbReference type="GO" id="GO:0046933">
    <property type="term" value="F:proton-transporting ATP synthase activity, rotational mechanism"/>
    <property type="evidence" value="ECO:0007669"/>
    <property type="project" value="UniProtKB-UniRule"/>
</dbReference>
<dbReference type="HAMAP" id="MF_00530">
    <property type="entry name" value="ATP_synth_epsil_bac"/>
    <property type="match status" value="1"/>
</dbReference>
<dbReference type="Gene3D" id="1.20.5.440">
    <property type="entry name" value="ATP synthase delta/epsilon subunit, C-terminal domain"/>
    <property type="match status" value="1"/>
</dbReference>
<gene>
    <name evidence="14" type="primary">atpC</name>
    <name evidence="18" type="ORF">SAMN05421790_102217</name>
</gene>
<dbReference type="GO" id="GO:0005524">
    <property type="term" value="F:ATP binding"/>
    <property type="evidence" value="ECO:0007669"/>
    <property type="project" value="UniProtKB-UniRule"/>
</dbReference>
<dbReference type="OrthoDB" id="9804110at2"/>
<evidence type="ECO:0000259" key="16">
    <source>
        <dbReference type="Pfam" id="PF00401"/>
    </source>
</evidence>
<dbReference type="NCBIfam" id="NF009977">
    <property type="entry name" value="PRK13442.1"/>
    <property type="match status" value="1"/>
</dbReference>
<keyword evidence="5 14" id="KW-0813">Transport</keyword>
<dbReference type="NCBIfam" id="NF009980">
    <property type="entry name" value="PRK13446.1"/>
    <property type="match status" value="1"/>
</dbReference>
<dbReference type="InterPro" id="IPR020546">
    <property type="entry name" value="ATP_synth_F1_dsu/esu_N"/>
</dbReference>
<sequence>MSTMQLDIVTPERKVYSEQVEMVIARAEEGDIGILPNHAPYVSPLKVTAVKVKKDGEEFFVAVSGGFIEVRENTVTILAETAEMPGEIDIERAESAKERAEERLADRKREDIDFKRAEIALQKALTRLRVGKSG</sequence>
<dbReference type="Pfam" id="PF02823">
    <property type="entry name" value="ATP-synt_DE_N"/>
    <property type="match status" value="1"/>
</dbReference>
<dbReference type="GO" id="GO:0005886">
    <property type="term" value="C:plasma membrane"/>
    <property type="evidence" value="ECO:0007669"/>
    <property type="project" value="UniProtKB-SubCell"/>
</dbReference>
<keyword evidence="7 14" id="KW-0375">Hydrogen ion transport</keyword>
<comment type="subunit">
    <text evidence="14 15">F-type ATPases have 2 components, CF(1) - the catalytic core - and CF(0) - the membrane proton channel. CF(1) has five subunits: alpha(3), beta(3), gamma(1), delta(1), epsilon(1). CF(0) has three main subunits: a, b and c.</text>
</comment>
<dbReference type="NCBIfam" id="NF001846">
    <property type="entry name" value="PRK00571.1-3"/>
    <property type="match status" value="1"/>
</dbReference>
<proteinExistence type="inferred from homology"/>
<evidence type="ECO:0000256" key="1">
    <source>
        <dbReference type="ARBA" id="ARBA00003543"/>
    </source>
</evidence>
<dbReference type="CDD" id="cd12152">
    <property type="entry name" value="F1-ATPase_delta"/>
    <property type="match status" value="1"/>
</dbReference>
<dbReference type="FunFam" id="2.60.15.10:FF:000001">
    <property type="entry name" value="ATP synthase epsilon chain"/>
    <property type="match status" value="1"/>
</dbReference>
<dbReference type="GO" id="GO:0045259">
    <property type="term" value="C:proton-transporting ATP synthase complex"/>
    <property type="evidence" value="ECO:0007669"/>
    <property type="project" value="UniProtKB-KW"/>
</dbReference>
<evidence type="ECO:0000256" key="12">
    <source>
        <dbReference type="ARBA" id="ARBA00030215"/>
    </source>
</evidence>
<dbReference type="RefSeq" id="WP_009710451.1">
    <property type="nucleotide sequence ID" value="NZ_CP048103.1"/>
</dbReference>
<evidence type="ECO:0000256" key="10">
    <source>
        <dbReference type="ARBA" id="ARBA00023196"/>
    </source>
</evidence>
<dbReference type="Proteomes" id="UP000186795">
    <property type="component" value="Unassembled WGS sequence"/>
</dbReference>
<dbReference type="PANTHER" id="PTHR13822">
    <property type="entry name" value="ATP SYNTHASE DELTA/EPSILON CHAIN"/>
    <property type="match status" value="1"/>
</dbReference>
<keyword evidence="10 14" id="KW-0139">CF(1)</keyword>
<evidence type="ECO:0000256" key="8">
    <source>
        <dbReference type="ARBA" id="ARBA00023065"/>
    </source>
</evidence>
<dbReference type="InterPro" id="IPR036794">
    <property type="entry name" value="ATP_F1_dsu/esu_C_sf"/>
</dbReference>
<keyword evidence="9 14" id="KW-0472">Membrane</keyword>
<comment type="similarity">
    <text evidence="3 14 15">Belongs to the ATPase epsilon chain family.</text>
</comment>
<comment type="subcellular location">
    <subcellularLocation>
        <location evidence="2 14">Cell membrane</location>
        <topology evidence="2 14">Peripheral membrane protein</topology>
    </subcellularLocation>
</comment>
<evidence type="ECO:0000256" key="13">
    <source>
        <dbReference type="ARBA" id="ARBA00031795"/>
    </source>
</evidence>
<evidence type="ECO:0000256" key="14">
    <source>
        <dbReference type="HAMAP-Rule" id="MF_00530"/>
    </source>
</evidence>
<dbReference type="FunFam" id="1.20.5.440:FF:000001">
    <property type="entry name" value="ATP synthase epsilon chain"/>
    <property type="match status" value="1"/>
</dbReference>
<keyword evidence="8 14" id="KW-0406">Ion transport</keyword>